<dbReference type="AlphaFoldDB" id="A0A4R6AJK5"/>
<reference evidence="1 2" key="1">
    <citation type="submission" date="2019-03" db="EMBL/GenBank/DDBJ databases">
        <title>Primorskyibacter sp. SS33 isolated from sediments.</title>
        <authorList>
            <person name="Xunke S."/>
        </authorList>
    </citation>
    <scope>NUCLEOTIDE SEQUENCE [LARGE SCALE GENOMIC DNA]</scope>
    <source>
        <strain evidence="1 2">SS33</strain>
    </source>
</reference>
<gene>
    <name evidence="1" type="ORF">E2L08_04490</name>
</gene>
<keyword evidence="2" id="KW-1185">Reference proteome</keyword>
<dbReference type="Proteomes" id="UP000295701">
    <property type="component" value="Unassembled WGS sequence"/>
</dbReference>
<evidence type="ECO:0000313" key="2">
    <source>
        <dbReference type="Proteomes" id="UP000295701"/>
    </source>
</evidence>
<name>A0A4R6AJK5_9RHOB</name>
<proteinExistence type="predicted"/>
<accession>A0A4R6AJK5</accession>
<comment type="caution">
    <text evidence="1">The sequence shown here is derived from an EMBL/GenBank/DDBJ whole genome shotgun (WGS) entry which is preliminary data.</text>
</comment>
<evidence type="ECO:0000313" key="1">
    <source>
        <dbReference type="EMBL" id="TDL81916.1"/>
    </source>
</evidence>
<dbReference type="EMBL" id="SNAA01000003">
    <property type="protein sequence ID" value="TDL81916.1"/>
    <property type="molecule type" value="Genomic_DNA"/>
</dbReference>
<protein>
    <submittedName>
        <fullName evidence="1">Uncharacterized protein</fullName>
    </submittedName>
</protein>
<organism evidence="1 2">
    <name type="scientific">Palleronia sediminis</name>
    <dbReference type="NCBI Taxonomy" id="2547833"/>
    <lineage>
        <taxon>Bacteria</taxon>
        <taxon>Pseudomonadati</taxon>
        <taxon>Pseudomonadota</taxon>
        <taxon>Alphaproteobacteria</taxon>
        <taxon>Rhodobacterales</taxon>
        <taxon>Roseobacteraceae</taxon>
        <taxon>Palleronia</taxon>
    </lineage>
</organism>
<sequence length="65" mass="7001">MSEDWIVGVIEDLVSYADMNEMDELAGLLRSAASVAAERVEAEFPAEGASHHAQRAISQLGRMPA</sequence>
<dbReference type="RefSeq" id="WP_133395865.1">
    <property type="nucleotide sequence ID" value="NZ_SNAA01000003.1"/>
</dbReference>